<dbReference type="EMBL" id="MHCL01000025">
    <property type="protein sequence ID" value="OGY20664.1"/>
    <property type="molecule type" value="Genomic_DNA"/>
</dbReference>
<reference evidence="1 2" key="1">
    <citation type="journal article" date="2016" name="Nat. Commun.">
        <title>Thousands of microbial genomes shed light on interconnected biogeochemical processes in an aquifer system.</title>
        <authorList>
            <person name="Anantharaman K."/>
            <person name="Brown C.T."/>
            <person name="Hug L.A."/>
            <person name="Sharon I."/>
            <person name="Castelle C.J."/>
            <person name="Probst A.J."/>
            <person name="Thomas B.C."/>
            <person name="Singh A."/>
            <person name="Wilkins M.J."/>
            <person name="Karaoz U."/>
            <person name="Brodie E.L."/>
            <person name="Williams K.H."/>
            <person name="Hubbard S.S."/>
            <person name="Banfield J.F."/>
        </authorList>
    </citation>
    <scope>NUCLEOTIDE SEQUENCE [LARGE SCALE GENOMIC DNA]</scope>
</reference>
<comment type="caution">
    <text evidence="1">The sequence shown here is derived from an EMBL/GenBank/DDBJ whole genome shotgun (WGS) entry which is preliminary data.</text>
</comment>
<dbReference type="AlphaFoldDB" id="A0A1G1VZA9"/>
<name>A0A1G1VZA9_9BACT</name>
<evidence type="ECO:0000313" key="1">
    <source>
        <dbReference type="EMBL" id="OGY20664.1"/>
    </source>
</evidence>
<sequence>MQEVGEKTNGRQLSFEDEFARVAQETRAQKSTVRDAQELERIASIELPSAEDLTQQIRNPDNLRAVISGFGVRAVAQGKSPEEVSQWARRVSTQLGVNGNEQSESER</sequence>
<dbReference type="Proteomes" id="UP000176723">
    <property type="component" value="Unassembled WGS sequence"/>
</dbReference>
<evidence type="ECO:0000313" key="2">
    <source>
        <dbReference type="Proteomes" id="UP000176723"/>
    </source>
</evidence>
<dbReference type="STRING" id="1797593.A3A65_00555"/>
<organism evidence="1 2">
    <name type="scientific">Candidatus Chisholmbacteria bacterium RIFCSPLOWO2_01_FULL_49_14</name>
    <dbReference type="NCBI Taxonomy" id="1797593"/>
    <lineage>
        <taxon>Bacteria</taxon>
        <taxon>Candidatus Chisholmiibacteriota</taxon>
    </lineage>
</organism>
<protein>
    <submittedName>
        <fullName evidence="1">Uncharacterized protein</fullName>
    </submittedName>
</protein>
<proteinExistence type="predicted"/>
<accession>A0A1G1VZA9</accession>
<gene>
    <name evidence="1" type="ORF">A3A65_00555</name>
</gene>